<dbReference type="EMBL" id="JACIIV010000023">
    <property type="protein sequence ID" value="MBB6228740.1"/>
    <property type="molecule type" value="Genomic_DNA"/>
</dbReference>
<comment type="caution">
    <text evidence="1">The sequence shown here is derived from an EMBL/GenBank/DDBJ whole genome shotgun (WGS) entry which is preliminary data.</text>
</comment>
<keyword evidence="2" id="KW-1185">Reference proteome</keyword>
<gene>
    <name evidence="1" type="ORF">FHS79_002931</name>
</gene>
<evidence type="ECO:0000313" key="2">
    <source>
        <dbReference type="Proteomes" id="UP000538147"/>
    </source>
</evidence>
<name>A0A841L8I2_9SPHN</name>
<sequence>MTRRRALLLTGVALSAAGALSVVMPRRIEAPEATRMAKAMQAQFLQRAGEPSARFAPAERAIWADGWEFRWRYLPCADVASLRVWISHDGRQARYVELPDCLPGPGRGTPGVTA</sequence>
<organism evidence="1 2">
    <name type="scientific">Polymorphobacter multimanifer</name>
    <dbReference type="NCBI Taxonomy" id="1070431"/>
    <lineage>
        <taxon>Bacteria</taxon>
        <taxon>Pseudomonadati</taxon>
        <taxon>Pseudomonadota</taxon>
        <taxon>Alphaproteobacteria</taxon>
        <taxon>Sphingomonadales</taxon>
        <taxon>Sphingosinicellaceae</taxon>
        <taxon>Polymorphobacter</taxon>
    </lineage>
</organism>
<dbReference type="Proteomes" id="UP000538147">
    <property type="component" value="Unassembled WGS sequence"/>
</dbReference>
<protein>
    <submittedName>
        <fullName evidence="1">Uncharacterized protein</fullName>
    </submittedName>
</protein>
<reference evidence="1 2" key="1">
    <citation type="submission" date="2020-08" db="EMBL/GenBank/DDBJ databases">
        <title>Genomic Encyclopedia of Type Strains, Phase IV (KMG-IV): sequencing the most valuable type-strain genomes for metagenomic binning, comparative biology and taxonomic classification.</title>
        <authorList>
            <person name="Goeker M."/>
        </authorList>
    </citation>
    <scope>NUCLEOTIDE SEQUENCE [LARGE SCALE GENOMIC DNA]</scope>
    <source>
        <strain evidence="1 2">DSM 102189</strain>
    </source>
</reference>
<accession>A0A841L8I2</accession>
<evidence type="ECO:0000313" key="1">
    <source>
        <dbReference type="EMBL" id="MBB6228740.1"/>
    </source>
</evidence>
<proteinExistence type="predicted"/>
<dbReference type="RefSeq" id="WP_184201620.1">
    <property type="nucleotide sequence ID" value="NZ_BMOX01000128.1"/>
</dbReference>
<dbReference type="AlphaFoldDB" id="A0A841L8I2"/>